<keyword evidence="1" id="KW-0472">Membrane</keyword>
<evidence type="ECO:0000256" key="1">
    <source>
        <dbReference type="SAM" id="Phobius"/>
    </source>
</evidence>
<dbReference type="RefSeq" id="WP_120197889.1">
    <property type="nucleotide sequence ID" value="NZ_MCIA01000031.1"/>
</dbReference>
<reference evidence="2 3" key="1">
    <citation type="submission" date="2016-08" db="EMBL/GenBank/DDBJ databases">
        <title>A new outlook on sporulation: Clostridium algidixylanolyticum.</title>
        <authorList>
            <person name="Poppleton D.I."/>
            <person name="Gribaldo S."/>
        </authorList>
    </citation>
    <scope>NUCLEOTIDE SEQUENCE [LARGE SCALE GENOMIC DNA]</scope>
    <source>
        <strain evidence="2 3">SPL73</strain>
    </source>
</reference>
<feature type="transmembrane region" description="Helical" evidence="1">
    <location>
        <begin position="12"/>
        <end position="31"/>
    </location>
</feature>
<dbReference type="Proteomes" id="UP000284277">
    <property type="component" value="Unassembled WGS sequence"/>
</dbReference>
<dbReference type="EMBL" id="MCIA01000031">
    <property type="protein sequence ID" value="RKD30341.1"/>
    <property type="molecule type" value="Genomic_DNA"/>
</dbReference>
<sequence length="141" mass="16078">MEQNKRKRWIRLSLSGVFAVAAAMILLTQILKNRTKPIFDKNITTTFYAKTSVGEALDLKADGYFSEKLYDHTKFSFDLTQCDWNTPGLYRIPVLYKEEKTNCVVQIQVGDVGNEDTYHDKEINMDAVITEQAGMERADGS</sequence>
<organism evidence="2 3">
    <name type="scientific">Lacrimispora algidixylanolytica</name>
    <dbReference type="NCBI Taxonomy" id="94868"/>
    <lineage>
        <taxon>Bacteria</taxon>
        <taxon>Bacillati</taxon>
        <taxon>Bacillota</taxon>
        <taxon>Clostridia</taxon>
        <taxon>Lachnospirales</taxon>
        <taxon>Lachnospiraceae</taxon>
        <taxon>Lacrimispora</taxon>
    </lineage>
</organism>
<name>A0A419SYS6_9FIRM</name>
<protein>
    <submittedName>
        <fullName evidence="2">Uncharacterized protein</fullName>
    </submittedName>
</protein>
<keyword evidence="1" id="KW-0812">Transmembrane</keyword>
<keyword evidence="1" id="KW-1133">Transmembrane helix</keyword>
<evidence type="ECO:0000313" key="3">
    <source>
        <dbReference type="Proteomes" id="UP000284277"/>
    </source>
</evidence>
<evidence type="ECO:0000313" key="2">
    <source>
        <dbReference type="EMBL" id="RKD30341.1"/>
    </source>
</evidence>
<comment type="caution">
    <text evidence="2">The sequence shown here is derived from an EMBL/GenBank/DDBJ whole genome shotgun (WGS) entry which is preliminary data.</text>
</comment>
<gene>
    <name evidence="2" type="ORF">BET01_07045</name>
</gene>
<proteinExistence type="predicted"/>
<accession>A0A419SYS6</accession>
<keyword evidence="3" id="KW-1185">Reference proteome</keyword>
<dbReference type="AlphaFoldDB" id="A0A419SYS6"/>
<dbReference type="OrthoDB" id="1913302at2"/>